<gene>
    <name evidence="2" type="ORF">KC01_LOCUS21524</name>
</gene>
<dbReference type="EMBL" id="OZ035824">
    <property type="protein sequence ID" value="CAL1592248.1"/>
    <property type="molecule type" value="Genomic_DNA"/>
</dbReference>
<dbReference type="GO" id="GO:0003824">
    <property type="term" value="F:catalytic activity"/>
    <property type="evidence" value="ECO:0007669"/>
    <property type="project" value="InterPro"/>
</dbReference>
<dbReference type="AlphaFoldDB" id="A0AAV2KU47"/>
<name>A0AAV2KU47_KNICA</name>
<dbReference type="InterPro" id="IPR005135">
    <property type="entry name" value="Endo/exonuclease/phosphatase"/>
</dbReference>
<sequence>MANKEGGGVAIYVKNHIVAHEVRYVQNVTDLEFVVVQVEAPFCALIVTVYRPPTYSVSAFLKNLTALLESLEMLDIQPIIVCGDFNENLLFYGTKPIMEMFESRGYGQLITAATTDRHTLLDAIYISRPQLCTHSAISSTTSPVYQLHLFTSSTSTTPPVYQLHLFTSSTSTTPPVYQLHFHNSTCLPAAPVYQLHFHNFTCLPAPPAPQRHLHHLQILLPNLMLTINNFTESMRR</sequence>
<accession>A0AAV2KU47</accession>
<keyword evidence="3" id="KW-1185">Reference proteome</keyword>
<dbReference type="Proteomes" id="UP001497482">
    <property type="component" value="Chromosome 2"/>
</dbReference>
<dbReference type="SUPFAM" id="SSF56219">
    <property type="entry name" value="DNase I-like"/>
    <property type="match status" value="1"/>
</dbReference>
<evidence type="ECO:0000259" key="1">
    <source>
        <dbReference type="Pfam" id="PF03372"/>
    </source>
</evidence>
<dbReference type="PANTHER" id="PTHR33776:SF3">
    <property type="entry name" value="PHD-TYPE DOMAIN-CONTAINING PROTEIN"/>
    <property type="match status" value="1"/>
</dbReference>
<dbReference type="InterPro" id="IPR036691">
    <property type="entry name" value="Endo/exonu/phosph_ase_sf"/>
</dbReference>
<feature type="domain" description="Endonuclease/exonuclease/phosphatase" evidence="1">
    <location>
        <begin position="3"/>
        <end position="143"/>
    </location>
</feature>
<evidence type="ECO:0000313" key="3">
    <source>
        <dbReference type="Proteomes" id="UP001497482"/>
    </source>
</evidence>
<dbReference type="Gene3D" id="3.60.10.10">
    <property type="entry name" value="Endonuclease/exonuclease/phosphatase"/>
    <property type="match status" value="1"/>
</dbReference>
<dbReference type="PANTHER" id="PTHR33776">
    <property type="entry name" value="ENDO/EXONUCLEASE/PHOSPHATASE DOMAIN-CONTAINING PROTEIN"/>
    <property type="match status" value="1"/>
</dbReference>
<evidence type="ECO:0000313" key="2">
    <source>
        <dbReference type="EMBL" id="CAL1592248.1"/>
    </source>
</evidence>
<proteinExistence type="predicted"/>
<protein>
    <recommendedName>
        <fullName evidence="1">Endonuclease/exonuclease/phosphatase domain-containing protein</fullName>
    </recommendedName>
</protein>
<dbReference type="Pfam" id="PF03372">
    <property type="entry name" value="Exo_endo_phos"/>
    <property type="match status" value="1"/>
</dbReference>
<organism evidence="2 3">
    <name type="scientific">Knipowitschia caucasica</name>
    <name type="common">Caucasian dwarf goby</name>
    <name type="synonym">Pomatoschistus caucasicus</name>
    <dbReference type="NCBI Taxonomy" id="637954"/>
    <lineage>
        <taxon>Eukaryota</taxon>
        <taxon>Metazoa</taxon>
        <taxon>Chordata</taxon>
        <taxon>Craniata</taxon>
        <taxon>Vertebrata</taxon>
        <taxon>Euteleostomi</taxon>
        <taxon>Actinopterygii</taxon>
        <taxon>Neopterygii</taxon>
        <taxon>Teleostei</taxon>
        <taxon>Neoteleostei</taxon>
        <taxon>Acanthomorphata</taxon>
        <taxon>Gobiaria</taxon>
        <taxon>Gobiiformes</taxon>
        <taxon>Gobioidei</taxon>
        <taxon>Gobiidae</taxon>
        <taxon>Gobiinae</taxon>
        <taxon>Knipowitschia</taxon>
    </lineage>
</organism>
<reference evidence="2 3" key="1">
    <citation type="submission" date="2024-04" db="EMBL/GenBank/DDBJ databases">
        <authorList>
            <person name="Waldvogel A.-M."/>
            <person name="Schoenle A."/>
        </authorList>
    </citation>
    <scope>NUCLEOTIDE SEQUENCE [LARGE SCALE GENOMIC DNA]</scope>
</reference>